<evidence type="ECO:0000256" key="3">
    <source>
        <dbReference type="ARBA" id="ARBA00023027"/>
    </source>
</evidence>
<dbReference type="GO" id="GO:0008720">
    <property type="term" value="F:D-lactate dehydrogenase (NAD+) activity"/>
    <property type="evidence" value="ECO:0007669"/>
    <property type="project" value="TreeGrafter"/>
</dbReference>
<evidence type="ECO:0008006" key="9">
    <source>
        <dbReference type="Google" id="ProtNLM"/>
    </source>
</evidence>
<dbReference type="Proteomes" id="UP000178880">
    <property type="component" value="Unassembled WGS sequence"/>
</dbReference>
<dbReference type="Pfam" id="PF00389">
    <property type="entry name" value="2-Hacid_dh"/>
    <property type="match status" value="1"/>
</dbReference>
<dbReference type="InterPro" id="IPR006140">
    <property type="entry name" value="D-isomer_DH_NAD-bd"/>
</dbReference>
<dbReference type="FunFam" id="3.40.50.720:FF:000203">
    <property type="entry name" value="D-3-phosphoglycerate dehydrogenase (SerA)"/>
    <property type="match status" value="1"/>
</dbReference>
<dbReference type="Pfam" id="PF02826">
    <property type="entry name" value="2-Hacid_dh_C"/>
    <property type="match status" value="1"/>
</dbReference>
<dbReference type="PROSITE" id="PS00670">
    <property type="entry name" value="D_2_HYDROXYACID_DH_2"/>
    <property type="match status" value="1"/>
</dbReference>
<dbReference type="InterPro" id="IPR036291">
    <property type="entry name" value="NAD(P)-bd_dom_sf"/>
</dbReference>
<feature type="domain" description="D-isomer specific 2-hydroxyacid dehydrogenase NAD-binding" evidence="6">
    <location>
        <begin position="115"/>
        <end position="296"/>
    </location>
</feature>
<evidence type="ECO:0000313" key="8">
    <source>
        <dbReference type="Proteomes" id="UP000178880"/>
    </source>
</evidence>
<name>A0A1G2CFU6_9BACT</name>
<evidence type="ECO:0000256" key="2">
    <source>
        <dbReference type="ARBA" id="ARBA00023002"/>
    </source>
</evidence>
<dbReference type="STRING" id="1798650.A2945_04575"/>
<protein>
    <recommendedName>
        <fullName evidence="9">Hydroxyacid dehydrogenase</fullName>
    </recommendedName>
</protein>
<dbReference type="PANTHER" id="PTHR43026">
    <property type="entry name" value="2-HYDROXYACID DEHYDROGENASE HOMOLOG 1-RELATED"/>
    <property type="match status" value="1"/>
</dbReference>
<dbReference type="InterPro" id="IPR006139">
    <property type="entry name" value="D-isomer_2_OHA_DH_cat_dom"/>
</dbReference>
<dbReference type="InterPro" id="IPR058205">
    <property type="entry name" value="D-LDH-like"/>
</dbReference>
<accession>A0A1G2CFU6</accession>
<keyword evidence="2 4" id="KW-0560">Oxidoreductase</keyword>
<dbReference type="GO" id="GO:0051287">
    <property type="term" value="F:NAD binding"/>
    <property type="evidence" value="ECO:0007669"/>
    <property type="project" value="InterPro"/>
</dbReference>
<organism evidence="7 8">
    <name type="scientific">Candidatus Liptonbacteria bacterium RIFCSPLOWO2_01_FULL_52_25</name>
    <dbReference type="NCBI Taxonomy" id="1798650"/>
    <lineage>
        <taxon>Bacteria</taxon>
        <taxon>Candidatus Liptoniibacteriota</taxon>
    </lineage>
</organism>
<evidence type="ECO:0000259" key="5">
    <source>
        <dbReference type="Pfam" id="PF00389"/>
    </source>
</evidence>
<dbReference type="SUPFAM" id="SSF52283">
    <property type="entry name" value="Formate/glycerate dehydrogenase catalytic domain-like"/>
    <property type="match status" value="1"/>
</dbReference>
<dbReference type="InterPro" id="IPR029753">
    <property type="entry name" value="D-isomer_DH_CS"/>
</dbReference>
<evidence type="ECO:0000256" key="1">
    <source>
        <dbReference type="ARBA" id="ARBA00005854"/>
    </source>
</evidence>
<evidence type="ECO:0000259" key="6">
    <source>
        <dbReference type="Pfam" id="PF02826"/>
    </source>
</evidence>
<evidence type="ECO:0000256" key="4">
    <source>
        <dbReference type="RuleBase" id="RU003719"/>
    </source>
</evidence>
<dbReference type="EMBL" id="MHLA01000005">
    <property type="protein sequence ID" value="OGZ00273.1"/>
    <property type="molecule type" value="Genomic_DNA"/>
</dbReference>
<keyword evidence="3" id="KW-0520">NAD</keyword>
<reference evidence="7 8" key="1">
    <citation type="journal article" date="2016" name="Nat. Commun.">
        <title>Thousands of microbial genomes shed light on interconnected biogeochemical processes in an aquifer system.</title>
        <authorList>
            <person name="Anantharaman K."/>
            <person name="Brown C.T."/>
            <person name="Hug L.A."/>
            <person name="Sharon I."/>
            <person name="Castelle C.J."/>
            <person name="Probst A.J."/>
            <person name="Thomas B.C."/>
            <person name="Singh A."/>
            <person name="Wilkins M.J."/>
            <person name="Karaoz U."/>
            <person name="Brodie E.L."/>
            <person name="Williams K.H."/>
            <person name="Hubbard S.S."/>
            <person name="Banfield J.F."/>
        </authorList>
    </citation>
    <scope>NUCLEOTIDE SEQUENCE [LARGE SCALE GENOMIC DNA]</scope>
</reference>
<feature type="domain" description="D-isomer specific 2-hydroxyacid dehydrogenase catalytic" evidence="5">
    <location>
        <begin position="23"/>
        <end position="326"/>
    </location>
</feature>
<comment type="caution">
    <text evidence="7">The sequence shown here is derived from an EMBL/GenBank/DDBJ whole genome shotgun (WGS) entry which is preliminary data.</text>
</comment>
<gene>
    <name evidence="7" type="ORF">A2945_04575</name>
</gene>
<sequence length="327" mass="35039">MSHKAIFFNFAHWGEEGKRFVEENDGLKTAGVEVAFVSAPLDATHIPADTNFNIAVVFIDSKVDGATIAALPNLKLIATLSTGFDHIDLETAVAKGITVSSVPSYGEQTVAEFAFALLLALTRKVCEARESLREGKFLMNDFEGTDLAGKTFGVVGTGRIGKHAVRMAKGFGMNVIAYDVYHDDAFAKEMGFPYVSLEELLAQSDVVSLHCPYLPSTHHLINAQNIGLIKKGAYLINTARGAVVETQAVVEALQRGLLSGAGLDVFEEESAMAVGDMSAVRELLTMPNVILTPHTGFNTRESSLRILDTTFGNIAAFTAGAPTNVVK</sequence>
<dbReference type="SUPFAM" id="SSF51735">
    <property type="entry name" value="NAD(P)-binding Rossmann-fold domains"/>
    <property type="match status" value="1"/>
</dbReference>
<dbReference type="PANTHER" id="PTHR43026:SF1">
    <property type="entry name" value="2-HYDROXYACID DEHYDROGENASE HOMOLOG 1-RELATED"/>
    <property type="match status" value="1"/>
</dbReference>
<evidence type="ECO:0000313" key="7">
    <source>
        <dbReference type="EMBL" id="OGZ00273.1"/>
    </source>
</evidence>
<dbReference type="AlphaFoldDB" id="A0A1G2CFU6"/>
<comment type="similarity">
    <text evidence="1 4">Belongs to the D-isomer specific 2-hydroxyacid dehydrogenase family.</text>
</comment>
<dbReference type="Gene3D" id="3.40.50.720">
    <property type="entry name" value="NAD(P)-binding Rossmann-like Domain"/>
    <property type="match status" value="2"/>
</dbReference>
<proteinExistence type="inferred from homology"/>